<organism evidence="3">
    <name type="scientific">Brassica oleracea</name>
    <name type="common">Wild cabbage</name>
    <dbReference type="NCBI Taxonomy" id="3712"/>
    <lineage>
        <taxon>Eukaryota</taxon>
        <taxon>Viridiplantae</taxon>
        <taxon>Streptophyta</taxon>
        <taxon>Embryophyta</taxon>
        <taxon>Tracheophyta</taxon>
        <taxon>Spermatophyta</taxon>
        <taxon>Magnoliopsida</taxon>
        <taxon>eudicotyledons</taxon>
        <taxon>Gunneridae</taxon>
        <taxon>Pentapetalae</taxon>
        <taxon>rosids</taxon>
        <taxon>malvids</taxon>
        <taxon>Brassicales</taxon>
        <taxon>Brassicaceae</taxon>
        <taxon>Brassiceae</taxon>
        <taxon>Brassica</taxon>
    </lineage>
</organism>
<evidence type="ECO:0000259" key="2">
    <source>
        <dbReference type="Pfam" id="PF14111"/>
    </source>
</evidence>
<reference evidence="3" key="1">
    <citation type="submission" date="2018-11" db="EMBL/GenBank/DDBJ databases">
        <authorList>
            <consortium name="Genoscope - CEA"/>
            <person name="William W."/>
        </authorList>
    </citation>
    <scope>NUCLEOTIDE SEQUENCE</scope>
</reference>
<evidence type="ECO:0000313" key="3">
    <source>
        <dbReference type="EMBL" id="VDD44811.1"/>
    </source>
</evidence>
<dbReference type="Pfam" id="PF14111">
    <property type="entry name" value="DUF4283"/>
    <property type="match status" value="1"/>
</dbReference>
<feature type="transmembrane region" description="Helical" evidence="1">
    <location>
        <begin position="67"/>
        <end position="87"/>
    </location>
</feature>
<keyword evidence="1" id="KW-0812">Transmembrane</keyword>
<dbReference type="InterPro" id="IPR025558">
    <property type="entry name" value="DUF4283"/>
</dbReference>
<protein>
    <recommendedName>
        <fullName evidence="2">DUF4283 domain-containing protein</fullName>
    </recommendedName>
</protein>
<gene>
    <name evidence="3" type="ORF">BOLC5T32358H</name>
</gene>
<proteinExistence type="predicted"/>
<keyword evidence="1" id="KW-1133">Transmembrane helix</keyword>
<dbReference type="AlphaFoldDB" id="A0A3P6FBT8"/>
<keyword evidence="1" id="KW-0472">Membrane</keyword>
<accession>A0A3P6FBT8</accession>
<dbReference type="EMBL" id="LR031877">
    <property type="protein sequence ID" value="VDD44811.1"/>
    <property type="molecule type" value="Genomic_DNA"/>
</dbReference>
<feature type="domain" description="DUF4283" evidence="2">
    <location>
        <begin position="27"/>
        <end position="79"/>
    </location>
</feature>
<sequence length="89" mass="9926">MKTLLKRKKSSRSFCLPDSVVMFLPKERIIGAVNAIWARLGSMIFVHEIGNGCSLLKVSNVRTREVILSRPTWMIAGWLGVICSSLLGH</sequence>
<evidence type="ECO:0000256" key="1">
    <source>
        <dbReference type="SAM" id="Phobius"/>
    </source>
</evidence>
<name>A0A3P6FBT8_BRAOL</name>